<evidence type="ECO:0000256" key="5">
    <source>
        <dbReference type="ARBA" id="ARBA00056164"/>
    </source>
</evidence>
<feature type="compositionally biased region" description="Polar residues" evidence="8">
    <location>
        <begin position="30"/>
        <end position="39"/>
    </location>
</feature>
<comment type="function">
    <text evidence="5">PPIases accelerate the folding of proteins.</text>
</comment>
<dbReference type="AlphaFoldDB" id="A0A892ZKY3"/>
<dbReference type="Pfam" id="PF00254">
    <property type="entry name" value="FKBP_C"/>
    <property type="match status" value="1"/>
</dbReference>
<keyword evidence="9" id="KW-0732">Signal</keyword>
<dbReference type="Proteomes" id="UP000653156">
    <property type="component" value="Chromosome"/>
</dbReference>
<evidence type="ECO:0000313" key="11">
    <source>
        <dbReference type="EMBL" id="QRQ83078.1"/>
    </source>
</evidence>
<evidence type="ECO:0000256" key="1">
    <source>
        <dbReference type="ARBA" id="ARBA00000971"/>
    </source>
</evidence>
<evidence type="ECO:0000256" key="2">
    <source>
        <dbReference type="ARBA" id="ARBA00006577"/>
    </source>
</evidence>
<evidence type="ECO:0000256" key="6">
    <source>
        <dbReference type="PROSITE-ProRule" id="PRU00277"/>
    </source>
</evidence>
<evidence type="ECO:0000256" key="4">
    <source>
        <dbReference type="ARBA" id="ARBA00023235"/>
    </source>
</evidence>
<dbReference type="SUPFAM" id="SSF54534">
    <property type="entry name" value="FKBP-like"/>
    <property type="match status" value="1"/>
</dbReference>
<feature type="region of interest" description="Disordered" evidence="8">
    <location>
        <begin position="30"/>
        <end position="50"/>
    </location>
</feature>
<evidence type="ECO:0000256" key="3">
    <source>
        <dbReference type="ARBA" id="ARBA00023110"/>
    </source>
</evidence>
<dbReference type="Pfam" id="PF01346">
    <property type="entry name" value="FKBP_N"/>
    <property type="match status" value="1"/>
</dbReference>
<dbReference type="InterPro" id="IPR000774">
    <property type="entry name" value="PPIase_FKBP_N"/>
</dbReference>
<dbReference type="FunFam" id="3.10.50.40:FF:000006">
    <property type="entry name" value="Peptidyl-prolyl cis-trans isomerase"/>
    <property type="match status" value="1"/>
</dbReference>
<dbReference type="KEGG" id="ptes:JQU52_06885"/>
<dbReference type="InterPro" id="IPR001179">
    <property type="entry name" value="PPIase_FKBP_dom"/>
</dbReference>
<keyword evidence="12" id="KW-1185">Reference proteome</keyword>
<keyword evidence="3 6" id="KW-0697">Rotamase</keyword>
<dbReference type="PROSITE" id="PS51257">
    <property type="entry name" value="PROKAR_LIPOPROTEIN"/>
    <property type="match status" value="1"/>
</dbReference>
<feature type="compositionally biased region" description="Low complexity" evidence="8">
    <location>
        <begin position="40"/>
        <end position="50"/>
    </location>
</feature>
<evidence type="ECO:0000313" key="12">
    <source>
        <dbReference type="Proteomes" id="UP000653156"/>
    </source>
</evidence>
<comment type="catalytic activity">
    <reaction evidence="1 6 7">
        <text>[protein]-peptidylproline (omega=180) = [protein]-peptidylproline (omega=0)</text>
        <dbReference type="Rhea" id="RHEA:16237"/>
        <dbReference type="Rhea" id="RHEA-COMP:10747"/>
        <dbReference type="Rhea" id="RHEA-COMP:10748"/>
        <dbReference type="ChEBI" id="CHEBI:83833"/>
        <dbReference type="ChEBI" id="CHEBI:83834"/>
        <dbReference type="EC" id="5.2.1.8"/>
    </reaction>
</comment>
<dbReference type="Gene3D" id="3.10.50.40">
    <property type="match status" value="1"/>
</dbReference>
<keyword evidence="4 6" id="KW-0413">Isomerase</keyword>
<sequence length="182" mass="18665">MSSRKLSLLITTLAASLALAACNNSNNGFSNGETGSSPTAEAPAAPTAQATGDAAAAGQAFLAANKNKDGVQTTASGLQYKIKQPGSGKSPTATDIVSVEYEGRLLDGTVFDSTAKHGGQPVSFPLNQVIAGWTEGLQLMKEGGEYTFFIPANLAYGEREIPGAIPANSTLVFDVKLVKVGE</sequence>
<dbReference type="PROSITE" id="PS50059">
    <property type="entry name" value="FKBP_PPIASE"/>
    <property type="match status" value="1"/>
</dbReference>
<dbReference type="EMBL" id="CP069798">
    <property type="protein sequence ID" value="QRQ83078.1"/>
    <property type="molecule type" value="Genomic_DNA"/>
</dbReference>
<feature type="domain" description="PPIase FKBP-type" evidence="10">
    <location>
        <begin position="94"/>
        <end position="181"/>
    </location>
</feature>
<dbReference type="PANTHER" id="PTHR43811">
    <property type="entry name" value="FKBP-TYPE PEPTIDYL-PROLYL CIS-TRANS ISOMERASE FKPA"/>
    <property type="match status" value="1"/>
</dbReference>
<accession>A0A892ZKY3</accession>
<dbReference type="PANTHER" id="PTHR43811:SF57">
    <property type="entry name" value="FKBP-TYPE PEPTIDYL-PROLYL CIS-TRANS ISOMERASE FKPA-RELATED"/>
    <property type="match status" value="1"/>
</dbReference>
<gene>
    <name evidence="11" type="ORF">JQU52_06885</name>
</gene>
<dbReference type="GO" id="GO:0003755">
    <property type="term" value="F:peptidyl-prolyl cis-trans isomerase activity"/>
    <property type="evidence" value="ECO:0007669"/>
    <property type="project" value="UniProtKB-UniRule"/>
</dbReference>
<name>A0A892ZKY3_9NEIS</name>
<feature type="chain" id="PRO_5034988543" description="Peptidyl-prolyl cis-trans isomerase" evidence="9">
    <location>
        <begin position="21"/>
        <end position="182"/>
    </location>
</feature>
<evidence type="ECO:0000259" key="10">
    <source>
        <dbReference type="PROSITE" id="PS50059"/>
    </source>
</evidence>
<dbReference type="InterPro" id="IPR046357">
    <property type="entry name" value="PPIase_dom_sf"/>
</dbReference>
<feature type="signal peptide" evidence="9">
    <location>
        <begin position="1"/>
        <end position="20"/>
    </location>
</feature>
<evidence type="ECO:0000256" key="7">
    <source>
        <dbReference type="RuleBase" id="RU003915"/>
    </source>
</evidence>
<reference evidence="11" key="1">
    <citation type="submission" date="2021-02" db="EMBL/GenBank/DDBJ databases">
        <title>Neisseriaceae sp. 26B isolated from the cloaca of a Common Toad-headed Turtle (Mesoclemmys nasuta).</title>
        <authorList>
            <person name="Spergser J."/>
            <person name="Busse H.-J."/>
        </authorList>
    </citation>
    <scope>NUCLEOTIDE SEQUENCE</scope>
    <source>
        <strain evidence="11">26B</strain>
    </source>
</reference>
<protein>
    <recommendedName>
        <fullName evidence="7">Peptidyl-prolyl cis-trans isomerase</fullName>
        <ecNumber evidence="7">5.2.1.8</ecNumber>
    </recommendedName>
</protein>
<comment type="similarity">
    <text evidence="2 7">Belongs to the FKBP-type PPIase family.</text>
</comment>
<proteinExistence type="inferred from homology"/>
<evidence type="ECO:0000256" key="8">
    <source>
        <dbReference type="SAM" id="MobiDB-lite"/>
    </source>
</evidence>
<dbReference type="GO" id="GO:0006457">
    <property type="term" value="P:protein folding"/>
    <property type="evidence" value="ECO:0007669"/>
    <property type="project" value="InterPro"/>
</dbReference>
<evidence type="ECO:0000256" key="9">
    <source>
        <dbReference type="SAM" id="SignalP"/>
    </source>
</evidence>
<organism evidence="11 12">
    <name type="scientific">Paralysiella testudinis</name>
    <dbReference type="NCBI Taxonomy" id="2809020"/>
    <lineage>
        <taxon>Bacteria</taxon>
        <taxon>Pseudomonadati</taxon>
        <taxon>Pseudomonadota</taxon>
        <taxon>Betaproteobacteria</taxon>
        <taxon>Neisseriales</taxon>
        <taxon>Neisseriaceae</taxon>
        <taxon>Paralysiella</taxon>
    </lineage>
</organism>
<dbReference type="EC" id="5.2.1.8" evidence="7"/>